<dbReference type="NCBIfam" id="TIGR01733">
    <property type="entry name" value="AA-adenyl-dom"/>
    <property type="match status" value="1"/>
</dbReference>
<gene>
    <name evidence="4" type="ORF">GCM10010430_61180</name>
</gene>
<dbReference type="PROSITE" id="PS00455">
    <property type="entry name" value="AMP_BINDING"/>
    <property type="match status" value="1"/>
</dbReference>
<dbReference type="Gene3D" id="3.30.300.30">
    <property type="match status" value="1"/>
</dbReference>
<dbReference type="InterPro" id="IPR010071">
    <property type="entry name" value="AA_adenyl_dom"/>
</dbReference>
<keyword evidence="2" id="KW-0597">Phosphoprotein</keyword>
<evidence type="ECO:0000256" key="2">
    <source>
        <dbReference type="ARBA" id="ARBA00022553"/>
    </source>
</evidence>
<evidence type="ECO:0000313" key="4">
    <source>
        <dbReference type="EMBL" id="GAA2267755.1"/>
    </source>
</evidence>
<proteinExistence type="predicted"/>
<evidence type="ECO:0000256" key="1">
    <source>
        <dbReference type="ARBA" id="ARBA00022450"/>
    </source>
</evidence>
<reference evidence="4 5" key="1">
    <citation type="journal article" date="2019" name="Int. J. Syst. Evol. Microbiol.">
        <title>The Global Catalogue of Microorganisms (GCM) 10K type strain sequencing project: providing services to taxonomists for standard genome sequencing and annotation.</title>
        <authorList>
            <consortium name="The Broad Institute Genomics Platform"/>
            <consortium name="The Broad Institute Genome Sequencing Center for Infectious Disease"/>
            <person name="Wu L."/>
            <person name="Ma J."/>
        </authorList>
    </citation>
    <scope>NUCLEOTIDE SEQUENCE [LARGE SCALE GENOMIC DNA]</scope>
    <source>
        <strain evidence="4 5">JCM 7356</strain>
    </source>
</reference>
<dbReference type="EMBL" id="BAAATR010000035">
    <property type="protein sequence ID" value="GAA2267755.1"/>
    <property type="molecule type" value="Genomic_DNA"/>
</dbReference>
<dbReference type="InterPro" id="IPR042099">
    <property type="entry name" value="ANL_N_sf"/>
</dbReference>
<dbReference type="InterPro" id="IPR000873">
    <property type="entry name" value="AMP-dep_synth/lig_dom"/>
</dbReference>
<dbReference type="InterPro" id="IPR025110">
    <property type="entry name" value="AMP-bd_C"/>
</dbReference>
<dbReference type="InterPro" id="IPR045851">
    <property type="entry name" value="AMP-bd_C_sf"/>
</dbReference>
<dbReference type="InterPro" id="IPR020845">
    <property type="entry name" value="AMP-binding_CS"/>
</dbReference>
<protein>
    <recommendedName>
        <fullName evidence="3">Carrier domain-containing protein</fullName>
    </recommendedName>
</protein>
<accession>A0ABN3EQZ3</accession>
<dbReference type="PANTHER" id="PTHR45527:SF1">
    <property type="entry name" value="FATTY ACID SYNTHASE"/>
    <property type="match status" value="1"/>
</dbReference>
<evidence type="ECO:0000313" key="5">
    <source>
        <dbReference type="Proteomes" id="UP001500305"/>
    </source>
</evidence>
<keyword evidence="1" id="KW-0596">Phosphopantetheine</keyword>
<dbReference type="Gene3D" id="3.40.50.12780">
    <property type="entry name" value="N-terminal domain of ligase-like"/>
    <property type="match status" value="1"/>
</dbReference>
<dbReference type="InterPro" id="IPR020806">
    <property type="entry name" value="PKS_PP-bd"/>
</dbReference>
<dbReference type="SMART" id="SM00823">
    <property type="entry name" value="PKS_PP"/>
    <property type="match status" value="1"/>
</dbReference>
<dbReference type="Pfam" id="PF00550">
    <property type="entry name" value="PP-binding"/>
    <property type="match status" value="1"/>
</dbReference>
<dbReference type="Pfam" id="PF00501">
    <property type="entry name" value="AMP-binding"/>
    <property type="match status" value="1"/>
</dbReference>
<dbReference type="InterPro" id="IPR009081">
    <property type="entry name" value="PP-bd_ACP"/>
</dbReference>
<name>A0ABN3EQZ3_9ACTN</name>
<dbReference type="PANTHER" id="PTHR45527">
    <property type="entry name" value="NONRIBOSOMAL PEPTIDE SYNTHETASE"/>
    <property type="match status" value="1"/>
</dbReference>
<sequence>MNGRSLHEIFEERAREAPDRIAVTAPDSRLTYRELDRRADELAARLTALGVRPGALVGLCAHRGAELVIGMLGILKSGGAYVPLDPDYPAARLGELLADTGVRLVAATAEAAAALPPGAPVQVVPVTVDGPEPTDDPPSAAERVAVPDDSPAYVIHTSGSTGRPKGVLVEHRQVVRLFTATRDRFGFGADDVWTLFHSVSFDFSVWEIWGALLHGGRLVVVPKRMLRLPAELHALLRAERVTVLNQTPSAFRQLAAADAEPGGADELALRLVVFGGERLELRDLTGWLERHGDQHPRLVNMYGITETCVHVTYRPILRADLARPGESPIGVPLSDLAVRLVGEDGKPVPDGTPGEIWVSGAGLARGYLDRPELTEERFVTRDLDGAGPVRHYRSGDLAVREADGGLRYLGRIDDQLKVRGFRIEPREIEECLLGHPEVAAAVVVAHDHEGDRRLAAFTVPTAGAERDGLPARLAGHAAAALPDHLRPAVHRLLDRLPLTPQGKTDRAALRRMLDEEPAPTPQAVPPGDTRAQLTAIVHEVLRGTEPPPAEADLFDLGATSLAFVRIIAQVNRHFGLRLTGSELMGEATIARLADCVAQQSA</sequence>
<dbReference type="RefSeq" id="WP_344639769.1">
    <property type="nucleotide sequence ID" value="NZ_BAAATR010000035.1"/>
</dbReference>
<organism evidence="4 5">
    <name type="scientific">Kitasatospora cystarginea</name>
    <dbReference type="NCBI Taxonomy" id="58350"/>
    <lineage>
        <taxon>Bacteria</taxon>
        <taxon>Bacillati</taxon>
        <taxon>Actinomycetota</taxon>
        <taxon>Actinomycetes</taxon>
        <taxon>Kitasatosporales</taxon>
        <taxon>Streptomycetaceae</taxon>
        <taxon>Kitasatospora</taxon>
    </lineage>
</organism>
<dbReference type="Proteomes" id="UP001500305">
    <property type="component" value="Unassembled WGS sequence"/>
</dbReference>
<evidence type="ECO:0000259" key="3">
    <source>
        <dbReference type="PROSITE" id="PS50075"/>
    </source>
</evidence>
<dbReference type="SUPFAM" id="SSF47336">
    <property type="entry name" value="ACP-like"/>
    <property type="match status" value="1"/>
</dbReference>
<dbReference type="InterPro" id="IPR036736">
    <property type="entry name" value="ACP-like_sf"/>
</dbReference>
<dbReference type="Pfam" id="PF13193">
    <property type="entry name" value="AMP-binding_C"/>
    <property type="match status" value="1"/>
</dbReference>
<keyword evidence="5" id="KW-1185">Reference proteome</keyword>
<dbReference type="Gene3D" id="1.10.1200.10">
    <property type="entry name" value="ACP-like"/>
    <property type="match status" value="1"/>
</dbReference>
<dbReference type="CDD" id="cd17643">
    <property type="entry name" value="A_NRPS_Cytc1-like"/>
    <property type="match status" value="1"/>
</dbReference>
<dbReference type="SUPFAM" id="SSF56801">
    <property type="entry name" value="Acetyl-CoA synthetase-like"/>
    <property type="match status" value="1"/>
</dbReference>
<comment type="caution">
    <text evidence="4">The sequence shown here is derived from an EMBL/GenBank/DDBJ whole genome shotgun (WGS) entry which is preliminary data.</text>
</comment>
<feature type="domain" description="Carrier" evidence="3">
    <location>
        <begin position="524"/>
        <end position="600"/>
    </location>
</feature>
<dbReference type="PROSITE" id="PS50075">
    <property type="entry name" value="CARRIER"/>
    <property type="match status" value="1"/>
</dbReference>